<dbReference type="GO" id="GO:0005506">
    <property type="term" value="F:iron ion binding"/>
    <property type="evidence" value="ECO:0007669"/>
    <property type="project" value="InterPro"/>
</dbReference>
<evidence type="ECO:0000256" key="1">
    <source>
        <dbReference type="ARBA" id="ARBA00001971"/>
    </source>
</evidence>
<evidence type="ECO:0000256" key="7">
    <source>
        <dbReference type="ARBA" id="ARBA00023004"/>
    </source>
</evidence>
<dbReference type="PROSITE" id="PS00086">
    <property type="entry name" value="CYTOCHROME_P450"/>
    <property type="match status" value="1"/>
</dbReference>
<protein>
    <submittedName>
        <fullName evidence="11">Cytochrome P450</fullName>
    </submittedName>
</protein>
<keyword evidence="5" id="KW-0521">NADP</keyword>
<dbReference type="InterPro" id="IPR001128">
    <property type="entry name" value="Cyt_P450"/>
</dbReference>
<dbReference type="Proteomes" id="UP001055439">
    <property type="component" value="Chromosome 2"/>
</dbReference>
<dbReference type="FunFam" id="1.10.630.10:FF:000126">
    <property type="entry name" value="Predicted protein"/>
    <property type="match status" value="1"/>
</dbReference>
<evidence type="ECO:0000313" key="12">
    <source>
        <dbReference type="Proteomes" id="UP001055439"/>
    </source>
</evidence>
<dbReference type="PRINTS" id="PR00385">
    <property type="entry name" value="P450"/>
</dbReference>
<dbReference type="Gene3D" id="1.10.630.10">
    <property type="entry name" value="Cytochrome P450"/>
    <property type="match status" value="1"/>
</dbReference>
<keyword evidence="8 10" id="KW-0503">Monooxygenase</keyword>
<dbReference type="InterPro" id="IPR002401">
    <property type="entry name" value="Cyt_P450_E_grp-I"/>
</dbReference>
<dbReference type="PRINTS" id="PR00463">
    <property type="entry name" value="EP450I"/>
</dbReference>
<evidence type="ECO:0000256" key="4">
    <source>
        <dbReference type="ARBA" id="ARBA00022723"/>
    </source>
</evidence>
<evidence type="ECO:0000256" key="3">
    <source>
        <dbReference type="ARBA" id="ARBA00022617"/>
    </source>
</evidence>
<dbReference type="PANTHER" id="PTHR47944">
    <property type="entry name" value="CYTOCHROME P450 98A9"/>
    <property type="match status" value="1"/>
</dbReference>
<keyword evidence="7 9" id="KW-0408">Iron</keyword>
<dbReference type="InterPro" id="IPR017972">
    <property type="entry name" value="Cyt_P450_CS"/>
</dbReference>
<dbReference type="EMBL" id="CP097504">
    <property type="protein sequence ID" value="URD87520.1"/>
    <property type="molecule type" value="Genomic_DNA"/>
</dbReference>
<accession>A0A9E7F0J1</accession>
<feature type="binding site" description="axial binding residue" evidence="9">
    <location>
        <position position="483"/>
    </location>
    <ligand>
        <name>heme</name>
        <dbReference type="ChEBI" id="CHEBI:30413"/>
    </ligand>
    <ligandPart>
        <name>Fe</name>
        <dbReference type="ChEBI" id="CHEBI:18248"/>
    </ligandPart>
</feature>
<evidence type="ECO:0000256" key="9">
    <source>
        <dbReference type="PIRSR" id="PIRSR602401-1"/>
    </source>
</evidence>
<sequence>MALDIVLVAGILLSVFVHLLLRRRLQSIRRIPLLLVQRASQSSARCRKSVPCPTPSNLAARYGTTGVVVACSAGAAPSFLKARDLQFANRPSPISGKDVTYDGQDFVFANYGPRWKLLRKLTNLHFLGSKALTMWELVRRDKIGRMLRAMLESSQNSRPVMVSEAMVCASANIIGQVMLSRRVFESQGEESKQFKDAITELLAWSGKFSIGDFVPAIAWMDLQGLQRQLRRVHVKLDALITALVAEHEATAHEREGRPDVLDLVMAKRVDADGVPLSDVNIKGFISVSSLSSLLPHSVATDSQLATSANSIDLHLQNVHHACLIPHQYLSNFFSRQDMFIAGTDTSSIIIEWALAEMLRNPTILQRAQDAMDQVIGKNRRLAESDIPSLPYLRAICKEALRLHPSTSLSLPHYTFEACEVDGYHIPPNTRLVVNVWAIGRDPNVWEHPLEFKPEKFLSGRTAKIEPLGNDFELIPFGAGRRICAGMYAGLIMLQYGIGSLLHSFHWKFADDDEELDMKEKFGAALPKAVPLKAVVSPRLLESAYM</sequence>
<dbReference type="Pfam" id="PF00067">
    <property type="entry name" value="p450"/>
    <property type="match status" value="2"/>
</dbReference>
<proteinExistence type="inferred from homology"/>
<keyword evidence="3 9" id="KW-0349">Heme</keyword>
<name>A0A9E7F0J1_9LILI</name>
<dbReference type="InterPro" id="IPR036396">
    <property type="entry name" value="Cyt_P450_sf"/>
</dbReference>
<evidence type="ECO:0000256" key="6">
    <source>
        <dbReference type="ARBA" id="ARBA00023002"/>
    </source>
</evidence>
<dbReference type="GO" id="GO:0004497">
    <property type="term" value="F:monooxygenase activity"/>
    <property type="evidence" value="ECO:0007669"/>
    <property type="project" value="UniProtKB-KW"/>
</dbReference>
<dbReference type="GO" id="GO:0016705">
    <property type="term" value="F:oxidoreductase activity, acting on paired donors, with incorporation or reduction of molecular oxygen"/>
    <property type="evidence" value="ECO:0007669"/>
    <property type="project" value="InterPro"/>
</dbReference>
<reference evidence="11" key="1">
    <citation type="submission" date="2022-05" db="EMBL/GenBank/DDBJ databases">
        <title>The Musa troglodytarum L. genome provides insights into the mechanism of non-climacteric behaviour and enrichment of carotenoids.</title>
        <authorList>
            <person name="Wang J."/>
        </authorList>
    </citation>
    <scope>NUCLEOTIDE SEQUENCE</scope>
    <source>
        <tissue evidence="11">Leaf</tissue>
    </source>
</reference>
<evidence type="ECO:0000256" key="5">
    <source>
        <dbReference type="ARBA" id="ARBA00022857"/>
    </source>
</evidence>
<evidence type="ECO:0000256" key="2">
    <source>
        <dbReference type="ARBA" id="ARBA00010617"/>
    </source>
</evidence>
<comment type="cofactor">
    <cofactor evidence="1 9">
        <name>heme</name>
        <dbReference type="ChEBI" id="CHEBI:30413"/>
    </cofactor>
</comment>
<dbReference type="OrthoDB" id="2789670at2759"/>
<keyword evidence="6 10" id="KW-0560">Oxidoreductase</keyword>
<dbReference type="SUPFAM" id="SSF48264">
    <property type="entry name" value="Cytochrome P450"/>
    <property type="match status" value="1"/>
</dbReference>
<dbReference type="AlphaFoldDB" id="A0A9E7F0J1"/>
<evidence type="ECO:0000256" key="8">
    <source>
        <dbReference type="ARBA" id="ARBA00023033"/>
    </source>
</evidence>
<comment type="similarity">
    <text evidence="2 10">Belongs to the cytochrome P450 family.</text>
</comment>
<gene>
    <name evidence="11" type="ORF">MUK42_26288</name>
</gene>
<evidence type="ECO:0000256" key="10">
    <source>
        <dbReference type="RuleBase" id="RU000461"/>
    </source>
</evidence>
<organism evidence="11 12">
    <name type="scientific">Musa troglodytarum</name>
    <name type="common">fe'i banana</name>
    <dbReference type="NCBI Taxonomy" id="320322"/>
    <lineage>
        <taxon>Eukaryota</taxon>
        <taxon>Viridiplantae</taxon>
        <taxon>Streptophyta</taxon>
        <taxon>Embryophyta</taxon>
        <taxon>Tracheophyta</taxon>
        <taxon>Spermatophyta</taxon>
        <taxon>Magnoliopsida</taxon>
        <taxon>Liliopsida</taxon>
        <taxon>Zingiberales</taxon>
        <taxon>Musaceae</taxon>
        <taxon>Musa</taxon>
    </lineage>
</organism>
<keyword evidence="12" id="KW-1185">Reference proteome</keyword>
<evidence type="ECO:0000313" key="11">
    <source>
        <dbReference type="EMBL" id="URD87520.1"/>
    </source>
</evidence>
<dbReference type="PANTHER" id="PTHR47944:SF18">
    <property type="entry name" value="FLAVONOID 3'-MONOOXYGENASE"/>
    <property type="match status" value="1"/>
</dbReference>
<keyword evidence="4 9" id="KW-0479">Metal-binding</keyword>
<dbReference type="GO" id="GO:0020037">
    <property type="term" value="F:heme binding"/>
    <property type="evidence" value="ECO:0007669"/>
    <property type="project" value="InterPro"/>
</dbReference>